<dbReference type="RefSeq" id="WP_167084386.1">
    <property type="nucleotide sequence ID" value="NZ_BAAADC010000001.1"/>
</dbReference>
<reference evidence="1 2" key="1">
    <citation type="submission" date="2020-03" db="EMBL/GenBank/DDBJ databases">
        <title>Genomic Encyclopedia of Type Strains, Phase IV (KMG-IV): sequencing the most valuable type-strain genomes for metagenomic binning, comparative biology and taxonomic classification.</title>
        <authorList>
            <person name="Goeker M."/>
        </authorList>
    </citation>
    <scope>NUCLEOTIDE SEQUENCE [LARGE SCALE GENOMIC DNA]</scope>
    <source>
        <strain evidence="1 2">DSM 19867</strain>
    </source>
</reference>
<organism evidence="1 2">
    <name type="scientific">Rhizomicrobium palustre</name>
    <dbReference type="NCBI Taxonomy" id="189966"/>
    <lineage>
        <taxon>Bacteria</taxon>
        <taxon>Pseudomonadati</taxon>
        <taxon>Pseudomonadota</taxon>
        <taxon>Alphaproteobacteria</taxon>
        <taxon>Micropepsales</taxon>
        <taxon>Micropepsaceae</taxon>
        <taxon>Rhizomicrobium</taxon>
    </lineage>
</organism>
<proteinExistence type="predicted"/>
<evidence type="ECO:0000313" key="2">
    <source>
        <dbReference type="Proteomes" id="UP000570514"/>
    </source>
</evidence>
<comment type="caution">
    <text evidence="1">The sequence shown here is derived from an EMBL/GenBank/DDBJ whole genome shotgun (WGS) entry which is preliminary data.</text>
</comment>
<gene>
    <name evidence="1" type="ORF">FHS83_003424</name>
</gene>
<dbReference type="Proteomes" id="UP000570514">
    <property type="component" value="Unassembled WGS sequence"/>
</dbReference>
<protein>
    <submittedName>
        <fullName evidence="1">Uncharacterized protein</fullName>
    </submittedName>
</protein>
<dbReference type="AlphaFoldDB" id="A0A846N2Z4"/>
<evidence type="ECO:0000313" key="1">
    <source>
        <dbReference type="EMBL" id="NIK90106.1"/>
    </source>
</evidence>
<keyword evidence="2" id="KW-1185">Reference proteome</keyword>
<accession>A0A846N2Z4</accession>
<dbReference type="EMBL" id="JAASRM010000001">
    <property type="protein sequence ID" value="NIK90106.1"/>
    <property type="molecule type" value="Genomic_DNA"/>
</dbReference>
<sequence>MPDLSTPEPERLAPPPFWRTQYFERAVLQKPGRWMIRPEMVISVLEAPARKEREENGRIRYWGYIAELERWLRVVTLADEETVHNAFLDRNFRP</sequence>
<name>A0A846N2Z4_9PROT</name>